<dbReference type="EMBL" id="CAJVQB010063175">
    <property type="protein sequence ID" value="CAG8840565.1"/>
    <property type="molecule type" value="Genomic_DNA"/>
</dbReference>
<feature type="region of interest" description="Disordered" evidence="1">
    <location>
        <begin position="1"/>
        <end position="23"/>
    </location>
</feature>
<accession>A0ABN7WW55</accession>
<evidence type="ECO:0000313" key="3">
    <source>
        <dbReference type="Proteomes" id="UP000789901"/>
    </source>
</evidence>
<comment type="caution">
    <text evidence="2">The sequence shown here is derived from an EMBL/GenBank/DDBJ whole genome shotgun (WGS) entry which is preliminary data.</text>
</comment>
<sequence>PRQQNNQQNNRKTSFKMRNTEKKGYYTIAHEDLEKLNREISVEEDIKLSQTQKKI</sequence>
<gene>
    <name evidence="2" type="ORF">GMARGA_LOCUS34970</name>
</gene>
<keyword evidence="3" id="KW-1185">Reference proteome</keyword>
<name>A0ABN7WW55_GIGMA</name>
<dbReference type="Proteomes" id="UP000789901">
    <property type="component" value="Unassembled WGS sequence"/>
</dbReference>
<feature type="non-terminal residue" evidence="2">
    <location>
        <position position="1"/>
    </location>
</feature>
<reference evidence="2 3" key="1">
    <citation type="submission" date="2021-06" db="EMBL/GenBank/DDBJ databases">
        <authorList>
            <person name="Kallberg Y."/>
            <person name="Tangrot J."/>
            <person name="Rosling A."/>
        </authorList>
    </citation>
    <scope>NUCLEOTIDE SEQUENCE [LARGE SCALE GENOMIC DNA]</scope>
    <source>
        <strain evidence="2 3">120-4 pot B 10/14</strain>
    </source>
</reference>
<evidence type="ECO:0000256" key="1">
    <source>
        <dbReference type="SAM" id="MobiDB-lite"/>
    </source>
</evidence>
<evidence type="ECO:0000313" key="2">
    <source>
        <dbReference type="EMBL" id="CAG8840565.1"/>
    </source>
</evidence>
<protein>
    <submittedName>
        <fullName evidence="2">9540_t:CDS:1</fullName>
    </submittedName>
</protein>
<feature type="compositionally biased region" description="Low complexity" evidence="1">
    <location>
        <begin position="1"/>
        <end position="10"/>
    </location>
</feature>
<proteinExistence type="predicted"/>
<organism evidence="2 3">
    <name type="scientific">Gigaspora margarita</name>
    <dbReference type="NCBI Taxonomy" id="4874"/>
    <lineage>
        <taxon>Eukaryota</taxon>
        <taxon>Fungi</taxon>
        <taxon>Fungi incertae sedis</taxon>
        <taxon>Mucoromycota</taxon>
        <taxon>Glomeromycotina</taxon>
        <taxon>Glomeromycetes</taxon>
        <taxon>Diversisporales</taxon>
        <taxon>Gigasporaceae</taxon>
        <taxon>Gigaspora</taxon>
    </lineage>
</organism>